<dbReference type="Proteomes" id="UP000092445">
    <property type="component" value="Unassembled WGS sequence"/>
</dbReference>
<keyword evidence="2" id="KW-1185">Reference proteome</keyword>
<name>A0A1A9ZVP6_GLOPL</name>
<dbReference type="AlphaFoldDB" id="A0A1A9ZVP6"/>
<evidence type="ECO:0000313" key="1">
    <source>
        <dbReference type="EnsemblMetazoa" id="GPAI026472-PA"/>
    </source>
</evidence>
<dbReference type="VEuPathDB" id="VectorBase:GPAI026472"/>
<proteinExistence type="predicted"/>
<evidence type="ECO:0000313" key="2">
    <source>
        <dbReference type="Proteomes" id="UP000092445"/>
    </source>
</evidence>
<sequence length="146" mass="16410">MAKRMGDILCESDNDSVEMSEEEFTSYSHNADKVRVCCDSDSSADNDIATIRKRVRRLSSDEEIFLIINYLSNKTTSYLRVLKIIAREQMTLTCYCSQANFTGPCPGHVPNSFFTAIGTGAYWSQSDGGIMCDSEFWLDVAMPRDT</sequence>
<accession>A0A1A9ZVP6</accession>
<reference evidence="2" key="1">
    <citation type="submission" date="2014-03" db="EMBL/GenBank/DDBJ databases">
        <authorList>
            <person name="Aksoy S."/>
            <person name="Warren W."/>
            <person name="Wilson R.K."/>
        </authorList>
    </citation>
    <scope>NUCLEOTIDE SEQUENCE [LARGE SCALE GENOMIC DNA]</scope>
    <source>
        <strain evidence="2">IAEA</strain>
    </source>
</reference>
<reference evidence="1" key="2">
    <citation type="submission" date="2020-05" db="UniProtKB">
        <authorList>
            <consortium name="EnsemblMetazoa"/>
        </authorList>
    </citation>
    <scope>IDENTIFICATION</scope>
    <source>
        <strain evidence="1">IAEA</strain>
    </source>
</reference>
<dbReference type="EnsemblMetazoa" id="GPAI026472-RA">
    <property type="protein sequence ID" value="GPAI026472-PA"/>
    <property type="gene ID" value="GPAI026472"/>
</dbReference>
<organism evidence="1 2">
    <name type="scientific">Glossina pallidipes</name>
    <name type="common">Tsetse fly</name>
    <dbReference type="NCBI Taxonomy" id="7398"/>
    <lineage>
        <taxon>Eukaryota</taxon>
        <taxon>Metazoa</taxon>
        <taxon>Ecdysozoa</taxon>
        <taxon>Arthropoda</taxon>
        <taxon>Hexapoda</taxon>
        <taxon>Insecta</taxon>
        <taxon>Pterygota</taxon>
        <taxon>Neoptera</taxon>
        <taxon>Endopterygota</taxon>
        <taxon>Diptera</taxon>
        <taxon>Brachycera</taxon>
        <taxon>Muscomorpha</taxon>
        <taxon>Hippoboscoidea</taxon>
        <taxon>Glossinidae</taxon>
        <taxon>Glossina</taxon>
    </lineage>
</organism>
<protein>
    <submittedName>
        <fullName evidence="1">Uncharacterized protein</fullName>
    </submittedName>
</protein>